<accession>A0A0B2QU87</accession>
<dbReference type="SUPFAM" id="SSF50630">
    <property type="entry name" value="Acid proteases"/>
    <property type="match status" value="1"/>
</dbReference>
<protein>
    <submittedName>
        <fullName evidence="1">Uncharacterized protein</fullName>
    </submittedName>
</protein>
<sequence>LPQKFKYPGSVTIPCFIREVSMGKALLDLGASINLMPLSMCRRIENLKIAPTRMTLQLVDRSITRPYGVVEDVLVKVCQFTFPVDFVIMDIEEDYNIPLILGRPFMLTAKCVVDMGNDNLEMSVEDQKATFNLFEAIKHPSDNKTCFKVEAIEQEV</sequence>
<evidence type="ECO:0000313" key="1">
    <source>
        <dbReference type="EMBL" id="KHN23202.1"/>
    </source>
</evidence>
<name>A0A0B2QU87_GLYSO</name>
<dbReference type="PANTHER" id="PTHR33067">
    <property type="entry name" value="RNA-DIRECTED DNA POLYMERASE-RELATED"/>
    <property type="match status" value="1"/>
</dbReference>
<proteinExistence type="predicted"/>
<dbReference type="PANTHER" id="PTHR33067:SF9">
    <property type="entry name" value="RNA-DIRECTED DNA POLYMERASE"/>
    <property type="match status" value="1"/>
</dbReference>
<reference evidence="1" key="1">
    <citation type="submission" date="2014-07" db="EMBL/GenBank/DDBJ databases">
        <title>Identification of a novel salt tolerance gene in wild soybean by whole-genome sequencing.</title>
        <authorList>
            <person name="Lam H.-M."/>
            <person name="Qi X."/>
            <person name="Li M.-W."/>
            <person name="Liu X."/>
            <person name="Xie M."/>
            <person name="Ni M."/>
            <person name="Xu X."/>
        </authorList>
    </citation>
    <scope>NUCLEOTIDE SEQUENCE [LARGE SCALE GENOMIC DNA]</scope>
    <source>
        <tissue evidence="1">Root</tissue>
    </source>
</reference>
<dbReference type="AlphaFoldDB" id="A0A0B2QU87"/>
<gene>
    <name evidence="1" type="ORF">glysoja_043647</name>
</gene>
<feature type="non-terminal residue" evidence="1">
    <location>
        <position position="1"/>
    </location>
</feature>
<dbReference type="CDD" id="cd00303">
    <property type="entry name" value="retropepsin_like"/>
    <property type="match status" value="1"/>
</dbReference>
<dbReference type="Proteomes" id="UP000053555">
    <property type="component" value="Unassembled WGS sequence"/>
</dbReference>
<organism evidence="1">
    <name type="scientific">Glycine soja</name>
    <name type="common">Wild soybean</name>
    <dbReference type="NCBI Taxonomy" id="3848"/>
    <lineage>
        <taxon>Eukaryota</taxon>
        <taxon>Viridiplantae</taxon>
        <taxon>Streptophyta</taxon>
        <taxon>Embryophyta</taxon>
        <taxon>Tracheophyta</taxon>
        <taxon>Spermatophyta</taxon>
        <taxon>Magnoliopsida</taxon>
        <taxon>eudicotyledons</taxon>
        <taxon>Gunneridae</taxon>
        <taxon>Pentapetalae</taxon>
        <taxon>rosids</taxon>
        <taxon>fabids</taxon>
        <taxon>Fabales</taxon>
        <taxon>Fabaceae</taxon>
        <taxon>Papilionoideae</taxon>
        <taxon>50 kb inversion clade</taxon>
        <taxon>NPAAA clade</taxon>
        <taxon>indigoferoid/millettioid clade</taxon>
        <taxon>Phaseoleae</taxon>
        <taxon>Glycine</taxon>
        <taxon>Glycine subgen. Soja</taxon>
    </lineage>
</organism>
<feature type="non-terminal residue" evidence="1">
    <location>
        <position position="156"/>
    </location>
</feature>
<dbReference type="InterPro" id="IPR021109">
    <property type="entry name" value="Peptidase_aspartic_dom_sf"/>
</dbReference>
<dbReference type="EMBL" id="KN656519">
    <property type="protein sequence ID" value="KHN23202.1"/>
    <property type="molecule type" value="Genomic_DNA"/>
</dbReference>
<dbReference type="Gene3D" id="2.40.70.10">
    <property type="entry name" value="Acid Proteases"/>
    <property type="match status" value="1"/>
</dbReference>